<dbReference type="InterPro" id="IPR000834">
    <property type="entry name" value="Peptidase_M14"/>
</dbReference>
<dbReference type="GO" id="GO:0006508">
    <property type="term" value="P:proteolysis"/>
    <property type="evidence" value="ECO:0007669"/>
    <property type="project" value="UniProtKB-KW"/>
</dbReference>
<evidence type="ECO:0000259" key="14">
    <source>
        <dbReference type="PROSITE" id="PS52035"/>
    </source>
</evidence>
<dbReference type="InterPro" id="IPR050821">
    <property type="entry name" value="Cytosolic_carboxypeptidase"/>
</dbReference>
<evidence type="ECO:0000256" key="8">
    <source>
        <dbReference type="ARBA" id="ARBA00022833"/>
    </source>
</evidence>
<evidence type="ECO:0000256" key="6">
    <source>
        <dbReference type="ARBA" id="ARBA00022723"/>
    </source>
</evidence>
<keyword evidence="8" id="KW-0862">Zinc</keyword>
<keyword evidence="5" id="KW-0645">Protease</keyword>
<evidence type="ECO:0000256" key="12">
    <source>
        <dbReference type="PROSITE-ProRule" id="PRU01379"/>
    </source>
</evidence>
<feature type="region of interest" description="Disordered" evidence="13">
    <location>
        <begin position="810"/>
        <end position="829"/>
    </location>
</feature>
<dbReference type="KEGG" id="ccin:107265031"/>
<dbReference type="GO" id="GO:0008270">
    <property type="term" value="F:zinc ion binding"/>
    <property type="evidence" value="ECO:0007669"/>
    <property type="project" value="InterPro"/>
</dbReference>
<dbReference type="InterPro" id="IPR034286">
    <property type="entry name" value="M14_AGBL5-like"/>
</dbReference>
<keyword evidence="4" id="KW-0963">Cytoplasm</keyword>
<dbReference type="GO" id="GO:0004181">
    <property type="term" value="F:metallocarboxypeptidase activity"/>
    <property type="evidence" value="ECO:0007669"/>
    <property type="project" value="InterPro"/>
</dbReference>
<evidence type="ECO:0000313" key="17">
    <source>
        <dbReference type="RefSeq" id="XP_024938163.1"/>
    </source>
</evidence>
<dbReference type="SUPFAM" id="SSF53187">
    <property type="entry name" value="Zn-dependent exopeptidases"/>
    <property type="match status" value="1"/>
</dbReference>
<evidence type="ECO:0000256" key="1">
    <source>
        <dbReference type="ARBA" id="ARBA00001947"/>
    </source>
</evidence>
<comment type="cofactor">
    <cofactor evidence="1">
        <name>Zn(2+)</name>
        <dbReference type="ChEBI" id="CHEBI:29105"/>
    </cofactor>
</comment>
<protein>
    <recommendedName>
        <fullName evidence="11">tubulin-glutamate carboxypeptidase</fullName>
        <ecNumber evidence="11">3.4.17.24</ecNumber>
    </recommendedName>
</protein>
<sequence>MATATEDIICGSFVFYNNFDSANLAKVEQVKRSETTDNDGCENEGKSCKSVDSEEAPDYEFNVWTKHDCHGTEFQNSNRTWFHFGVKASVQGAYVKINVVNLNKQVKMFSQGMCPVYKTIPGHPQWERIREKPTYSLDHKGSEFTLSFVYRTSENPKAITYIAFTYPFTYTDLQQYLKKIGTKMIKKNTVTADDIYYHRECATTSLEGRRLDLLTISSHHNISTEREDRLKNMFPEKNEERPFKFKGKKVIFVSARVHPGETPSSFVFNGFLNLLLTQDDPMAINLRRLYVFKMIPMLNPDGVVRGHYRMDTRGVNLNRVYLNPSVKNHPTIYAARALIRYYHYCYELPDEMESEKEFENISLDVNSGSASDINESLLNVIKDTTNKLLQQVTSMTLDEKNIGESESKRSCESSKEITKINLHAEGEDLSRTVEQSIENSADACNKKDATAVRQVKVQPEDSGLFLYIDLHGHASKKGVFMYGNYFDDPEDTIMCMLLPKLMSINNPNFHFTSCNFAERNMYLIDKRDGMSREGSGRVAVHKLTGLVRSYTLECNYNSGRLVNSIPAKIRDGSNKNQAHMFVPPKYTPAVFEEVGAALGPSILDMTNNNPNSRLPNSQYRSLRGVRTYLKLTYVNNFTASFNKPLNKNATTTTAQDTVLVEALGPKLGCVPEDDGSSLSTSELNPVKRTSKARRPTSLYTVVKRIKSTKKPRQIVNSKTSKSQAGNNMETIAMVVPGIGIKKKLFKPSDYYPAATRNLENIRSVFPAPLKWHKRPGRKLALNNVIKKTIQTEQTSIIKQGTKRLKVVSPKLSKTRPEIGESSKASSLEKTTSKASSKALFLCNKQSAKSAFGRARKQCMKIEQTKSNKSSKIKAKNLNQLVNDKSLNHDLARSEIID</sequence>
<dbReference type="Gene3D" id="2.60.40.3120">
    <property type="match status" value="1"/>
</dbReference>
<dbReference type="RefSeq" id="XP_015589457.1">
    <property type="nucleotide sequence ID" value="XM_015733971.2"/>
</dbReference>
<feature type="region of interest" description="Disordered" evidence="13">
    <location>
        <begin position="32"/>
        <end position="51"/>
    </location>
</feature>
<feature type="domain" description="Peptidase M14" evidence="14">
    <location>
        <begin position="166"/>
        <end position="606"/>
    </location>
</feature>
<dbReference type="GO" id="GO:0005737">
    <property type="term" value="C:cytoplasm"/>
    <property type="evidence" value="ECO:0007669"/>
    <property type="project" value="UniProtKB-SubCell"/>
</dbReference>
<keyword evidence="7" id="KW-0378">Hydrolase</keyword>
<evidence type="ECO:0000256" key="5">
    <source>
        <dbReference type="ARBA" id="ARBA00022670"/>
    </source>
</evidence>
<evidence type="ECO:0000256" key="10">
    <source>
        <dbReference type="ARBA" id="ARBA00024524"/>
    </source>
</evidence>
<reference evidence="16 17" key="1">
    <citation type="submission" date="2025-04" db="UniProtKB">
        <authorList>
            <consortium name="RefSeq"/>
        </authorList>
    </citation>
    <scope>IDENTIFICATION</scope>
</reference>
<dbReference type="AlphaFoldDB" id="A0AAJ7VYQ6"/>
<feature type="region of interest" description="Disordered" evidence="13">
    <location>
        <begin position="671"/>
        <end position="692"/>
    </location>
</feature>
<proteinExistence type="inferred from homology"/>
<evidence type="ECO:0000256" key="9">
    <source>
        <dbReference type="ARBA" id="ARBA00023049"/>
    </source>
</evidence>
<dbReference type="PROSITE" id="PS52035">
    <property type="entry name" value="PEPTIDASE_M14"/>
    <property type="match status" value="1"/>
</dbReference>
<dbReference type="PANTHER" id="PTHR12756:SF12">
    <property type="entry name" value="CYTOSOLIC CARBOXYPEPTIDASE-LIKE PROTEIN 5"/>
    <property type="match status" value="1"/>
</dbReference>
<keyword evidence="6" id="KW-0479">Metal-binding</keyword>
<dbReference type="PANTHER" id="PTHR12756">
    <property type="entry name" value="CYTOSOLIC CARBOXYPEPTIDASE"/>
    <property type="match status" value="1"/>
</dbReference>
<evidence type="ECO:0000313" key="16">
    <source>
        <dbReference type="RefSeq" id="XP_015589457.1"/>
    </source>
</evidence>
<evidence type="ECO:0000256" key="2">
    <source>
        <dbReference type="ARBA" id="ARBA00004496"/>
    </source>
</evidence>
<keyword evidence="15" id="KW-1185">Reference proteome</keyword>
<dbReference type="GeneID" id="107265031"/>
<comment type="subcellular location">
    <subcellularLocation>
        <location evidence="2">Cytoplasm</location>
    </subcellularLocation>
</comment>
<evidence type="ECO:0000313" key="15">
    <source>
        <dbReference type="Proteomes" id="UP000694920"/>
    </source>
</evidence>
<feature type="active site" description="Proton donor/acceptor" evidence="12">
    <location>
        <position position="553"/>
    </location>
</feature>
<dbReference type="EC" id="3.4.17.24" evidence="11"/>
<comment type="catalytic activity">
    <reaction evidence="10">
        <text>C-terminal L-alpha-aminoacyl-L-glutamyl-L-glutamyl-[tubulin] + H2O = C-terminal L-alpha-aminoacyl-L-glutamyl-[tubulin] + L-glutamate</text>
        <dbReference type="Rhea" id="RHEA:63792"/>
        <dbReference type="Rhea" id="RHEA-COMP:16435"/>
        <dbReference type="Rhea" id="RHEA-COMP:16436"/>
        <dbReference type="ChEBI" id="CHEBI:15377"/>
        <dbReference type="ChEBI" id="CHEBI:29985"/>
        <dbReference type="ChEBI" id="CHEBI:149555"/>
        <dbReference type="ChEBI" id="CHEBI:149556"/>
        <dbReference type="EC" id="3.4.17.24"/>
    </reaction>
    <physiologicalReaction direction="left-to-right" evidence="10">
        <dbReference type="Rhea" id="RHEA:63793"/>
    </physiologicalReaction>
</comment>
<accession>A0AAJ7VYQ6</accession>
<dbReference type="Pfam" id="PF00246">
    <property type="entry name" value="Peptidase_M14"/>
    <property type="match status" value="1"/>
</dbReference>
<evidence type="ECO:0000256" key="11">
    <source>
        <dbReference type="ARBA" id="ARBA00026108"/>
    </source>
</evidence>
<comment type="similarity">
    <text evidence="3 12">Belongs to the peptidase M14 family.</text>
</comment>
<keyword evidence="9" id="KW-0482">Metalloprotease</keyword>
<dbReference type="CDD" id="cd06236">
    <property type="entry name" value="M14_AGBL5_like"/>
    <property type="match status" value="1"/>
</dbReference>
<dbReference type="RefSeq" id="XP_024938163.1">
    <property type="nucleotide sequence ID" value="XM_025082395.1"/>
</dbReference>
<gene>
    <name evidence="16 17" type="primary">LOC107265031</name>
</gene>
<dbReference type="Gene3D" id="3.40.630.10">
    <property type="entry name" value="Zn peptidases"/>
    <property type="match status" value="1"/>
</dbReference>
<organism evidence="15 17">
    <name type="scientific">Cephus cinctus</name>
    <name type="common">Wheat stem sawfly</name>
    <dbReference type="NCBI Taxonomy" id="211228"/>
    <lineage>
        <taxon>Eukaryota</taxon>
        <taxon>Metazoa</taxon>
        <taxon>Ecdysozoa</taxon>
        <taxon>Arthropoda</taxon>
        <taxon>Hexapoda</taxon>
        <taxon>Insecta</taxon>
        <taxon>Pterygota</taxon>
        <taxon>Neoptera</taxon>
        <taxon>Endopterygota</taxon>
        <taxon>Hymenoptera</taxon>
        <taxon>Cephoidea</taxon>
        <taxon>Cephidae</taxon>
        <taxon>Cephus</taxon>
    </lineage>
</organism>
<evidence type="ECO:0000256" key="4">
    <source>
        <dbReference type="ARBA" id="ARBA00022490"/>
    </source>
</evidence>
<dbReference type="Proteomes" id="UP000694920">
    <property type="component" value="Unplaced"/>
</dbReference>
<name>A0AAJ7VYQ6_CEPCN</name>
<evidence type="ECO:0000256" key="13">
    <source>
        <dbReference type="SAM" id="MobiDB-lite"/>
    </source>
</evidence>
<evidence type="ECO:0000256" key="7">
    <source>
        <dbReference type="ARBA" id="ARBA00022801"/>
    </source>
</evidence>
<evidence type="ECO:0000256" key="3">
    <source>
        <dbReference type="ARBA" id="ARBA00005988"/>
    </source>
</evidence>